<keyword evidence="1" id="KW-0812">Transmembrane</keyword>
<reference evidence="2 3" key="1">
    <citation type="submission" date="2018-11" db="EMBL/GenBank/DDBJ databases">
        <title>Sequencing the genomes of 1000 actinobacteria strains.</title>
        <authorList>
            <person name="Klenk H.-P."/>
        </authorList>
    </citation>
    <scope>NUCLEOTIDE SEQUENCE [LARGE SCALE GENOMIC DNA]</scope>
    <source>
        <strain evidence="2 3">DSM 43634</strain>
    </source>
</reference>
<dbReference type="EMBL" id="RJKL01000001">
    <property type="protein sequence ID" value="ROP33488.1"/>
    <property type="molecule type" value="Genomic_DNA"/>
</dbReference>
<dbReference type="Proteomes" id="UP000271683">
    <property type="component" value="Unassembled WGS sequence"/>
</dbReference>
<evidence type="ECO:0000313" key="3">
    <source>
        <dbReference type="Proteomes" id="UP000271683"/>
    </source>
</evidence>
<gene>
    <name evidence="2" type="ORF">EDD30_6474</name>
</gene>
<evidence type="ECO:0000313" key="2">
    <source>
        <dbReference type="EMBL" id="ROP33488.1"/>
    </source>
</evidence>
<sequence length="47" mass="4837">MTHPPLTEPATVRPSAPSPRWAVLCLRVGTALLAASAIGLGVLTVML</sequence>
<organism evidence="2 3">
    <name type="scientific">Couchioplanes caeruleus</name>
    <dbReference type="NCBI Taxonomy" id="56438"/>
    <lineage>
        <taxon>Bacteria</taxon>
        <taxon>Bacillati</taxon>
        <taxon>Actinomycetota</taxon>
        <taxon>Actinomycetes</taxon>
        <taxon>Micromonosporales</taxon>
        <taxon>Micromonosporaceae</taxon>
        <taxon>Couchioplanes</taxon>
    </lineage>
</organism>
<keyword evidence="1" id="KW-0472">Membrane</keyword>
<keyword evidence="1" id="KW-1133">Transmembrane helix</keyword>
<proteinExistence type="predicted"/>
<dbReference type="AlphaFoldDB" id="A0A3N1GTF1"/>
<accession>A0A3N1GTF1</accession>
<name>A0A3N1GTF1_9ACTN</name>
<feature type="transmembrane region" description="Helical" evidence="1">
    <location>
        <begin position="20"/>
        <end position="46"/>
    </location>
</feature>
<dbReference type="RefSeq" id="WP_170047315.1">
    <property type="nucleotide sequence ID" value="NZ_RJKL01000001.1"/>
</dbReference>
<protein>
    <submittedName>
        <fullName evidence="2">Uncharacterized protein</fullName>
    </submittedName>
</protein>
<evidence type="ECO:0000256" key="1">
    <source>
        <dbReference type="SAM" id="Phobius"/>
    </source>
</evidence>
<comment type="caution">
    <text evidence="2">The sequence shown here is derived from an EMBL/GenBank/DDBJ whole genome shotgun (WGS) entry which is preliminary data.</text>
</comment>